<dbReference type="InterPro" id="IPR009056">
    <property type="entry name" value="Cyt_c-like_dom"/>
</dbReference>
<dbReference type="PANTHER" id="PTHR40942:SF4">
    <property type="entry name" value="CYTOCHROME C5"/>
    <property type="match status" value="1"/>
</dbReference>
<dbReference type="SUPFAM" id="SSF46626">
    <property type="entry name" value="Cytochrome c"/>
    <property type="match status" value="1"/>
</dbReference>
<sequence length="113" mass="11874">MNQTVVLAMALTLSLCWEVHAADAKNLAMGASQPLKGREVYMQSCAMCHSPGIGGAPRPGVSEDWAERAKKGPAELMVSVLRGKGAMPPKGGNASLSRGEAYLALDFMLNGDK</sequence>
<keyword evidence="10" id="KW-1185">Reference proteome</keyword>
<keyword evidence="2 6" id="KW-0349">Heme</keyword>
<reference evidence="9" key="1">
    <citation type="submission" date="2022-01" db="EMBL/GenBank/DDBJ databases">
        <authorList>
            <person name="Jo J.-H."/>
            <person name="Im W.-T."/>
        </authorList>
    </citation>
    <scope>NUCLEOTIDE SEQUENCE</scope>
    <source>
        <strain evidence="9">XY25</strain>
    </source>
</reference>
<keyword evidence="4" id="KW-0249">Electron transport</keyword>
<evidence type="ECO:0000313" key="9">
    <source>
        <dbReference type="EMBL" id="MCG2577158.1"/>
    </source>
</evidence>
<feature type="domain" description="Cytochrome c" evidence="8">
    <location>
        <begin position="32"/>
        <end position="110"/>
    </location>
</feature>
<evidence type="ECO:0000256" key="7">
    <source>
        <dbReference type="SAM" id="SignalP"/>
    </source>
</evidence>
<feature type="chain" id="PRO_5045207705" evidence="7">
    <location>
        <begin position="22"/>
        <end position="113"/>
    </location>
</feature>
<evidence type="ECO:0000259" key="8">
    <source>
        <dbReference type="PROSITE" id="PS51007"/>
    </source>
</evidence>
<dbReference type="RefSeq" id="WP_275709939.1">
    <property type="nucleotide sequence ID" value="NZ_JAKLTN010000002.1"/>
</dbReference>
<proteinExistence type="predicted"/>
<dbReference type="InterPro" id="IPR002323">
    <property type="entry name" value="Cyt_CIE"/>
</dbReference>
<protein>
    <submittedName>
        <fullName evidence="9">C-type cytochrome</fullName>
    </submittedName>
</protein>
<dbReference type="InterPro" id="IPR036909">
    <property type="entry name" value="Cyt_c-like_dom_sf"/>
</dbReference>
<evidence type="ECO:0000256" key="6">
    <source>
        <dbReference type="PROSITE-ProRule" id="PRU00433"/>
    </source>
</evidence>
<name>A0ABS9K1X9_9RHOO</name>
<dbReference type="PRINTS" id="PR00607">
    <property type="entry name" value="CYTCHROMECIE"/>
</dbReference>
<accession>A0ABS9K1X9</accession>
<dbReference type="Proteomes" id="UP001165384">
    <property type="component" value="Unassembled WGS sequence"/>
</dbReference>
<keyword evidence="1" id="KW-0813">Transport</keyword>
<keyword evidence="5 6" id="KW-0408">Iron</keyword>
<evidence type="ECO:0000313" key="10">
    <source>
        <dbReference type="Proteomes" id="UP001165384"/>
    </source>
</evidence>
<evidence type="ECO:0000256" key="5">
    <source>
        <dbReference type="ARBA" id="ARBA00023004"/>
    </source>
</evidence>
<evidence type="ECO:0000256" key="2">
    <source>
        <dbReference type="ARBA" id="ARBA00022617"/>
    </source>
</evidence>
<evidence type="ECO:0000256" key="4">
    <source>
        <dbReference type="ARBA" id="ARBA00022982"/>
    </source>
</evidence>
<dbReference type="Gene3D" id="1.10.760.10">
    <property type="entry name" value="Cytochrome c-like domain"/>
    <property type="match status" value="1"/>
</dbReference>
<organism evidence="9 10">
    <name type="scientific">Dechloromonas hankyongensis</name>
    <dbReference type="NCBI Taxonomy" id="2908002"/>
    <lineage>
        <taxon>Bacteria</taxon>
        <taxon>Pseudomonadati</taxon>
        <taxon>Pseudomonadota</taxon>
        <taxon>Betaproteobacteria</taxon>
        <taxon>Rhodocyclales</taxon>
        <taxon>Azonexaceae</taxon>
        <taxon>Dechloromonas</taxon>
    </lineage>
</organism>
<gene>
    <name evidence="9" type="ORF">LZ012_09125</name>
</gene>
<keyword evidence="7" id="KW-0732">Signal</keyword>
<dbReference type="PROSITE" id="PS51007">
    <property type="entry name" value="CYTC"/>
    <property type="match status" value="1"/>
</dbReference>
<dbReference type="EMBL" id="JAKLTN010000002">
    <property type="protein sequence ID" value="MCG2577158.1"/>
    <property type="molecule type" value="Genomic_DNA"/>
</dbReference>
<dbReference type="PANTHER" id="PTHR40942">
    <property type="match status" value="1"/>
</dbReference>
<evidence type="ECO:0000256" key="3">
    <source>
        <dbReference type="ARBA" id="ARBA00022723"/>
    </source>
</evidence>
<comment type="caution">
    <text evidence="9">The sequence shown here is derived from an EMBL/GenBank/DDBJ whole genome shotgun (WGS) entry which is preliminary data.</text>
</comment>
<dbReference type="Pfam" id="PF13442">
    <property type="entry name" value="Cytochrome_CBB3"/>
    <property type="match status" value="1"/>
</dbReference>
<evidence type="ECO:0000256" key="1">
    <source>
        <dbReference type="ARBA" id="ARBA00022448"/>
    </source>
</evidence>
<feature type="signal peptide" evidence="7">
    <location>
        <begin position="1"/>
        <end position="21"/>
    </location>
</feature>
<keyword evidence="3 6" id="KW-0479">Metal-binding</keyword>